<evidence type="ECO:0000313" key="1">
    <source>
        <dbReference type="EMBL" id="CCK31994.1"/>
    </source>
</evidence>
<name>K4RFV1_STRDJ</name>
<dbReference type="InterPro" id="IPR027417">
    <property type="entry name" value="P-loop_NTPase"/>
</dbReference>
<dbReference type="KEGG" id="sdv:BN159_7615"/>
<dbReference type="SUPFAM" id="SSF52540">
    <property type="entry name" value="P-loop containing nucleoside triphosphate hydrolases"/>
    <property type="match status" value="1"/>
</dbReference>
<dbReference type="OrthoDB" id="9772976at2"/>
<organism evidence="1 2">
    <name type="scientific">Streptomyces davaonensis (strain DSM 101723 / JCM 4913 / KCC S-0913 / 768)</name>
    <dbReference type="NCBI Taxonomy" id="1214101"/>
    <lineage>
        <taxon>Bacteria</taxon>
        <taxon>Bacillati</taxon>
        <taxon>Actinomycetota</taxon>
        <taxon>Actinomycetes</taxon>
        <taxon>Kitasatosporales</taxon>
        <taxon>Streptomycetaceae</taxon>
        <taxon>Streptomyces</taxon>
    </lineage>
</organism>
<sequence length="464" mass="49887">MLAVGPTTGWETVRVNAFGSSTPGTGSPVGAVRRRAVVDALRRGAVPESGLDLLATGLDRFERAVDEELDTVAAGGSVFKAVRGEYGSGKTFFTRWLGERAKRRTFAVAEVQVSETETPLHKLETVYRRLTERLTTASFPPSALRPVADAWFYALEEDALADGTDESELSQAVNRLLTARLAEVSRHAPAFATALRGYKQSLDAGDEATAAAVMAWLGGQPHVAAAARRSAGVRGDLDHFGAFGFLQGLLTVLRDAGHAGLVLVLDEVETLQRVRSDARDKALNALRQLIDEVHSGRFPGLYLIITGTPAFYDGQQGVQRLAPLAQRLATDFTTDPRFDNPRAVQIRLPGFTEESLTGLGATIRDLYAEGSQAPDRIKQLADDAYLTDLARAVGGALGGKVGVAPRLYLKKLVGDVLDRIDQFDDFDPRKHYKLTVGSGDLTATERNFAAQAPAASADDLDIDV</sequence>
<reference evidence="1 2" key="1">
    <citation type="journal article" date="2012" name="J. Bacteriol.">
        <title>Genome sequence of the bacterium Streptomyces davawensis JCM 4913 and heterologous production of the unique antibiotic roseoflavin.</title>
        <authorList>
            <person name="Jankowitsch F."/>
            <person name="Schwarz J."/>
            <person name="Ruckert C."/>
            <person name="Gust B."/>
            <person name="Szczepanowski R."/>
            <person name="Blom J."/>
            <person name="Pelzer S."/>
            <person name="Kalinowski J."/>
            <person name="Mack M."/>
        </authorList>
    </citation>
    <scope>NUCLEOTIDE SEQUENCE [LARGE SCALE GENOMIC DNA]</scope>
    <source>
        <strain evidence="2">DSM 101723 / JCM 4913 / KCC S-0913 / 768</strain>
    </source>
</reference>
<dbReference type="HOGENOM" id="CLU_050343_0_0_11"/>
<dbReference type="InterPro" id="IPR021228">
    <property type="entry name" value="BrxD"/>
</dbReference>
<evidence type="ECO:0000313" key="2">
    <source>
        <dbReference type="Proteomes" id="UP000008043"/>
    </source>
</evidence>
<protein>
    <submittedName>
        <fullName evidence="1">ATP/GTP binding protein</fullName>
    </submittedName>
</protein>
<dbReference type="RefSeq" id="WP_015662320.1">
    <property type="nucleotide sequence ID" value="NC_020504.1"/>
</dbReference>
<dbReference type="Pfam" id="PF10923">
    <property type="entry name" value="BrxC_BrxD"/>
    <property type="match status" value="1"/>
</dbReference>
<accession>K4RFV1</accession>
<dbReference type="PATRIC" id="fig|1214101.3.peg.7712"/>
<keyword evidence="2" id="KW-1185">Reference proteome</keyword>
<gene>
    <name evidence="1" type="ORF">BN159_7615</name>
</gene>
<dbReference type="STRING" id="1214101.BN159_7615"/>
<dbReference type="AlphaFoldDB" id="K4RFV1"/>
<dbReference type="Proteomes" id="UP000008043">
    <property type="component" value="Chromosome"/>
</dbReference>
<dbReference type="NCBIfam" id="NF033438">
    <property type="entry name" value="BREX_BrxD"/>
    <property type="match status" value="1"/>
</dbReference>
<proteinExistence type="predicted"/>
<dbReference type="eggNOG" id="COG1474">
    <property type="taxonomic scope" value="Bacteria"/>
</dbReference>
<dbReference type="EMBL" id="HE971709">
    <property type="protein sequence ID" value="CCK31994.1"/>
    <property type="molecule type" value="Genomic_DNA"/>
</dbReference>